<protein>
    <recommendedName>
        <fullName evidence="4">XRE family transcriptional regulator</fullName>
    </recommendedName>
</protein>
<gene>
    <name evidence="2" type="ORF">ACFOMP_09625</name>
</gene>
<dbReference type="EMBL" id="JBHRXE010000020">
    <property type="protein sequence ID" value="MFC3569710.1"/>
    <property type="molecule type" value="Genomic_DNA"/>
</dbReference>
<reference evidence="3" key="1">
    <citation type="journal article" date="2019" name="Int. J. Syst. Evol. Microbiol.">
        <title>The Global Catalogue of Microorganisms (GCM) 10K type strain sequencing project: providing services to taxonomists for standard genome sequencing and annotation.</title>
        <authorList>
            <consortium name="The Broad Institute Genomics Platform"/>
            <consortium name="The Broad Institute Genome Sequencing Center for Infectious Disease"/>
            <person name="Wu L."/>
            <person name="Ma J."/>
        </authorList>
    </citation>
    <scope>NUCLEOTIDE SEQUENCE [LARGE SCALE GENOMIC DNA]</scope>
    <source>
        <strain evidence="3">VKM B-3226</strain>
    </source>
</reference>
<feature type="region of interest" description="Disordered" evidence="1">
    <location>
        <begin position="123"/>
        <end position="144"/>
    </location>
</feature>
<evidence type="ECO:0000256" key="1">
    <source>
        <dbReference type="SAM" id="MobiDB-lite"/>
    </source>
</evidence>
<accession>A0ABV7S2K3</accession>
<dbReference type="RefSeq" id="WP_024844289.1">
    <property type="nucleotide sequence ID" value="NZ_JBHRXE010000020.1"/>
</dbReference>
<name>A0ABV7S2K3_9RHOB</name>
<proteinExistence type="predicted"/>
<keyword evidence="3" id="KW-1185">Reference proteome</keyword>
<dbReference type="Proteomes" id="UP001595596">
    <property type="component" value="Unassembled WGS sequence"/>
</dbReference>
<comment type="caution">
    <text evidence="2">The sequence shown here is derived from an EMBL/GenBank/DDBJ whole genome shotgun (WGS) entry which is preliminary data.</text>
</comment>
<sequence>MSFPKKGKFFPKDNGYTGNGRHEPNNWFAAEIASTLKRSLGDSRAGAKIVASWTGANEKTVKNWFAGRYGPSGEHLVALARHSDEVLGMFLAMAGREELMAATKLAAAEQAIEELLVAVRRLTADDEPDDTEASPDGADFTVRK</sequence>
<evidence type="ECO:0000313" key="2">
    <source>
        <dbReference type="EMBL" id="MFC3569710.1"/>
    </source>
</evidence>
<evidence type="ECO:0008006" key="4">
    <source>
        <dbReference type="Google" id="ProtNLM"/>
    </source>
</evidence>
<evidence type="ECO:0000313" key="3">
    <source>
        <dbReference type="Proteomes" id="UP001595596"/>
    </source>
</evidence>
<organism evidence="2 3">
    <name type="scientific">Paracoccus simplex</name>
    <dbReference type="NCBI Taxonomy" id="2086346"/>
    <lineage>
        <taxon>Bacteria</taxon>
        <taxon>Pseudomonadati</taxon>
        <taxon>Pseudomonadota</taxon>
        <taxon>Alphaproteobacteria</taxon>
        <taxon>Rhodobacterales</taxon>
        <taxon>Paracoccaceae</taxon>
        <taxon>Paracoccus</taxon>
    </lineage>
</organism>